<reference evidence="3" key="1">
    <citation type="journal article" date="2019" name="bioRxiv">
        <title>The Genome of the Zebra Mussel, Dreissena polymorpha: A Resource for Invasive Species Research.</title>
        <authorList>
            <person name="McCartney M.A."/>
            <person name="Auch B."/>
            <person name="Kono T."/>
            <person name="Mallez S."/>
            <person name="Zhang Y."/>
            <person name="Obille A."/>
            <person name="Becker A."/>
            <person name="Abrahante J.E."/>
            <person name="Garbe J."/>
            <person name="Badalamenti J.P."/>
            <person name="Herman A."/>
            <person name="Mangelson H."/>
            <person name="Liachko I."/>
            <person name="Sullivan S."/>
            <person name="Sone E.D."/>
            <person name="Koren S."/>
            <person name="Silverstein K.A.T."/>
            <person name="Beckman K.B."/>
            <person name="Gohl D.M."/>
        </authorList>
    </citation>
    <scope>NUCLEOTIDE SEQUENCE</scope>
    <source>
        <strain evidence="3">Duluth1</strain>
        <tissue evidence="3">Whole animal</tissue>
    </source>
</reference>
<protein>
    <submittedName>
        <fullName evidence="3">Uncharacterized protein</fullName>
    </submittedName>
</protein>
<accession>A0A9D4S5P1</accession>
<comment type="caution">
    <text evidence="3">The sequence shown here is derived from an EMBL/GenBank/DDBJ whole genome shotgun (WGS) entry which is preliminary data.</text>
</comment>
<dbReference type="PANTHER" id="PTHR32123:SF13">
    <property type="entry name" value="BICAUDAL D-RELATED PROTEIN HOMOLOG"/>
    <property type="match status" value="1"/>
</dbReference>
<dbReference type="GO" id="GO:0055107">
    <property type="term" value="P:Golgi to secretory granule transport"/>
    <property type="evidence" value="ECO:0007669"/>
    <property type="project" value="TreeGrafter"/>
</dbReference>
<proteinExistence type="predicted"/>
<evidence type="ECO:0000256" key="1">
    <source>
        <dbReference type="ARBA" id="ARBA00023054"/>
    </source>
</evidence>
<feature type="coiled-coil region" evidence="2">
    <location>
        <begin position="183"/>
        <end position="266"/>
    </location>
</feature>
<dbReference type="InterPro" id="IPR051149">
    <property type="entry name" value="Spindly/BICDR_Dynein_Adapter"/>
</dbReference>
<evidence type="ECO:0000313" key="4">
    <source>
        <dbReference type="Proteomes" id="UP000828390"/>
    </source>
</evidence>
<dbReference type="GO" id="GO:0047496">
    <property type="term" value="P:vesicle transport along microtubule"/>
    <property type="evidence" value="ECO:0007669"/>
    <property type="project" value="TreeGrafter"/>
</dbReference>
<sequence>MEDDVYGFDIGDGRGAAYNKGHTGASYGDVDDIDLLRAQLDQKEKDLMLAAELGKALLEKNTDLEKKIELANEEFSQRIEELEQERYGLHLKLENLQGEYELTVKELQYDVTQARDELERAVLDAQHDEKNNTRRIQTLAQQNERLSEELQQAHIREKQLGTSLQSRQEANLAGHVAQQAAQIEVLQEQNVSLDKMKNDLERHLAKVREDKDAIMSALEETQEKVMVLEKRKRELETQIEQKEDDIRHLNERNSHLLTQVDSLTEKASNSSGHSMTLFNELTQLSGNNDVTMTTDSPISQYPPSMFGEDAIECDDDEDFLMTSSSPTKYDDNKHFQQKISDYQNDKHMEDEILSAYRHLRKLCQDIRLHMGDRIEHADEDQTEDSGSETGSLLDVVSELRDTVHSAIEQTNQVRDRVAYRELYDACTRTCAITHWNRKLYKDQ</sequence>
<reference evidence="3" key="2">
    <citation type="submission" date="2020-11" db="EMBL/GenBank/DDBJ databases">
        <authorList>
            <person name="McCartney M.A."/>
            <person name="Auch B."/>
            <person name="Kono T."/>
            <person name="Mallez S."/>
            <person name="Becker A."/>
            <person name="Gohl D.M."/>
            <person name="Silverstein K.A.T."/>
            <person name="Koren S."/>
            <person name="Bechman K.B."/>
            <person name="Herman A."/>
            <person name="Abrahante J.E."/>
            <person name="Garbe J."/>
        </authorList>
    </citation>
    <scope>NUCLEOTIDE SEQUENCE</scope>
    <source>
        <strain evidence="3">Duluth1</strain>
        <tissue evidence="3">Whole animal</tissue>
    </source>
</reference>
<dbReference type="AlphaFoldDB" id="A0A9D4S5P1"/>
<evidence type="ECO:0000256" key="2">
    <source>
        <dbReference type="SAM" id="Coils"/>
    </source>
</evidence>
<feature type="coiled-coil region" evidence="2">
    <location>
        <begin position="33"/>
        <end position="156"/>
    </location>
</feature>
<dbReference type="PANTHER" id="PTHR32123">
    <property type="entry name" value="BICD FAMILY-LIKE CARGO ADAPTER"/>
    <property type="match status" value="1"/>
</dbReference>
<evidence type="ECO:0000313" key="3">
    <source>
        <dbReference type="EMBL" id="KAH3891463.1"/>
    </source>
</evidence>
<organism evidence="3 4">
    <name type="scientific">Dreissena polymorpha</name>
    <name type="common">Zebra mussel</name>
    <name type="synonym">Mytilus polymorpha</name>
    <dbReference type="NCBI Taxonomy" id="45954"/>
    <lineage>
        <taxon>Eukaryota</taxon>
        <taxon>Metazoa</taxon>
        <taxon>Spiralia</taxon>
        <taxon>Lophotrochozoa</taxon>
        <taxon>Mollusca</taxon>
        <taxon>Bivalvia</taxon>
        <taxon>Autobranchia</taxon>
        <taxon>Heteroconchia</taxon>
        <taxon>Euheterodonta</taxon>
        <taxon>Imparidentia</taxon>
        <taxon>Neoheterodontei</taxon>
        <taxon>Myida</taxon>
        <taxon>Dreissenoidea</taxon>
        <taxon>Dreissenidae</taxon>
        <taxon>Dreissena</taxon>
    </lineage>
</organism>
<dbReference type="EMBL" id="JAIWYP010000001">
    <property type="protein sequence ID" value="KAH3891463.1"/>
    <property type="molecule type" value="Genomic_DNA"/>
</dbReference>
<gene>
    <name evidence="3" type="ORF">DPMN_015565</name>
</gene>
<keyword evidence="4" id="KW-1185">Reference proteome</keyword>
<name>A0A9D4S5P1_DREPO</name>
<keyword evidence="1 2" id="KW-0175">Coiled coil</keyword>
<dbReference type="Proteomes" id="UP000828390">
    <property type="component" value="Unassembled WGS sequence"/>
</dbReference>